<accession>A0A1F6W461</accession>
<evidence type="ECO:0000256" key="4">
    <source>
        <dbReference type="ARBA" id="ARBA00004752"/>
    </source>
</evidence>
<gene>
    <name evidence="16" type="primary">murB</name>
    <name evidence="18" type="ORF">A3B85_00975</name>
</gene>
<feature type="active site" evidence="16">
    <location>
        <position position="359"/>
    </location>
</feature>
<comment type="similarity">
    <text evidence="16">Belongs to the MurB family.</text>
</comment>
<evidence type="ECO:0000256" key="11">
    <source>
        <dbReference type="ARBA" id="ARBA00022984"/>
    </source>
</evidence>
<evidence type="ECO:0000256" key="6">
    <source>
        <dbReference type="ARBA" id="ARBA00022618"/>
    </source>
</evidence>
<evidence type="ECO:0000256" key="14">
    <source>
        <dbReference type="ARBA" id="ARBA00023316"/>
    </source>
</evidence>
<keyword evidence="6 16" id="KW-0132">Cell division</keyword>
<dbReference type="SUPFAM" id="SSF56194">
    <property type="entry name" value="Uridine diphospho-N-Acetylenolpyruvylglucosamine reductase, MurB, C-terminal domain"/>
    <property type="match status" value="1"/>
</dbReference>
<keyword evidence="10 16" id="KW-0133">Cell shape</keyword>
<keyword evidence="11 16" id="KW-0573">Peptidoglycan synthesis</keyword>
<comment type="subcellular location">
    <subcellularLocation>
        <location evidence="3 16">Cytoplasm</location>
    </subcellularLocation>
</comment>
<comment type="caution">
    <text evidence="18">The sequence shown here is derived from an EMBL/GenBank/DDBJ whole genome shotgun (WGS) entry which is preliminary data.</text>
</comment>
<comment type="function">
    <text evidence="2 16">Cell wall formation.</text>
</comment>
<evidence type="ECO:0000256" key="1">
    <source>
        <dbReference type="ARBA" id="ARBA00001974"/>
    </source>
</evidence>
<dbReference type="UniPathway" id="UPA00219"/>
<keyword evidence="14 16" id="KW-0961">Cell wall biogenesis/degradation</keyword>
<feature type="domain" description="FAD-binding PCMH-type" evidence="17">
    <location>
        <begin position="16"/>
        <end position="188"/>
    </location>
</feature>
<protein>
    <recommendedName>
        <fullName evidence="16">UDP-N-acetylenolpyruvoylglucosamine reductase</fullName>
        <ecNumber evidence="16">1.3.1.98</ecNumber>
    </recommendedName>
    <alternativeName>
        <fullName evidence="16">UDP-N-acetylmuramate dehydrogenase</fullName>
    </alternativeName>
</protein>
<dbReference type="STRING" id="1801750.A3B85_00975"/>
<dbReference type="InterPro" id="IPR016167">
    <property type="entry name" value="FAD-bd_PCMH_sub1"/>
</dbReference>
<dbReference type="PANTHER" id="PTHR21071:SF4">
    <property type="entry name" value="UDP-N-ACETYLENOLPYRUVOYLGLUCOSAMINE REDUCTASE"/>
    <property type="match status" value="1"/>
</dbReference>
<keyword evidence="9 16" id="KW-0521">NADP</keyword>
<keyword evidence="12 16" id="KW-0560">Oxidoreductase</keyword>
<dbReference type="NCBIfam" id="NF000755">
    <property type="entry name" value="PRK00046.1"/>
    <property type="match status" value="1"/>
</dbReference>
<dbReference type="Gene3D" id="3.30.465.10">
    <property type="match status" value="1"/>
</dbReference>
<evidence type="ECO:0000256" key="3">
    <source>
        <dbReference type="ARBA" id="ARBA00004496"/>
    </source>
</evidence>
<dbReference type="SUPFAM" id="SSF56176">
    <property type="entry name" value="FAD-binding/transporter-associated domain-like"/>
    <property type="match status" value="1"/>
</dbReference>
<dbReference type="InterPro" id="IPR036635">
    <property type="entry name" value="MurB_C_sf"/>
</dbReference>
<dbReference type="GO" id="GO:0071949">
    <property type="term" value="F:FAD binding"/>
    <property type="evidence" value="ECO:0007669"/>
    <property type="project" value="InterPro"/>
</dbReference>
<keyword evidence="13 16" id="KW-0131">Cell cycle</keyword>
<sequence length="363" mass="40974">MKIYQNYDLSKLNTFGIVVNARFFIEVRNEKDLVELFVSPEFKNNERMFLGGGSNVLFTKDFDGMVILNKLKGIKILNKNSKDVIIRSMSGEIWHDLVIFAVNKGYWGIENLSLIPGTVGAAPMQNIGAYGTELRDVLENIETYQIETGAKRVFKNEECELGYRDSIFKNKLKGKYFIFAITLKLSKIERKNISYKILQEHLKKNKIKVKNPKDISDAVTHIRKSKLPDPTIISNAGSFFKNVFVEKEKLEELLKIYPDMPYFEKENKRNKRKNGSKASVLVKIPAGWLIEQCGPASPRHGGASGTSWKGYRIGNAGVHEKQALVLVNYGGATGKEVEDLAEQITASVFSKFGLKLVPEVNLI</sequence>
<reference evidence="18 19" key="1">
    <citation type="journal article" date="2016" name="Nat. Commun.">
        <title>Thousands of microbial genomes shed light on interconnected biogeochemical processes in an aquifer system.</title>
        <authorList>
            <person name="Anantharaman K."/>
            <person name="Brown C.T."/>
            <person name="Hug L.A."/>
            <person name="Sharon I."/>
            <person name="Castelle C.J."/>
            <person name="Probst A.J."/>
            <person name="Thomas B.C."/>
            <person name="Singh A."/>
            <person name="Wilkins M.J."/>
            <person name="Karaoz U."/>
            <person name="Brodie E.L."/>
            <person name="Williams K.H."/>
            <person name="Hubbard S.S."/>
            <person name="Banfield J.F."/>
        </authorList>
    </citation>
    <scope>NUCLEOTIDE SEQUENCE [LARGE SCALE GENOMIC DNA]</scope>
</reference>
<dbReference type="GO" id="GO:0051301">
    <property type="term" value="P:cell division"/>
    <property type="evidence" value="ECO:0007669"/>
    <property type="project" value="UniProtKB-KW"/>
</dbReference>
<dbReference type="InterPro" id="IPR011601">
    <property type="entry name" value="MurB_C"/>
</dbReference>
<dbReference type="NCBIfam" id="TIGR00179">
    <property type="entry name" value="murB"/>
    <property type="match status" value="1"/>
</dbReference>
<comment type="pathway">
    <text evidence="4 16">Cell wall biogenesis; peptidoglycan biosynthesis.</text>
</comment>
<dbReference type="EMBL" id="MFUA01000022">
    <property type="protein sequence ID" value="OGI76624.1"/>
    <property type="molecule type" value="Genomic_DNA"/>
</dbReference>
<evidence type="ECO:0000256" key="12">
    <source>
        <dbReference type="ARBA" id="ARBA00023002"/>
    </source>
</evidence>
<feature type="active site" evidence="16">
    <location>
        <position position="164"/>
    </location>
</feature>
<dbReference type="GO" id="GO:0009252">
    <property type="term" value="P:peptidoglycan biosynthetic process"/>
    <property type="evidence" value="ECO:0007669"/>
    <property type="project" value="UniProtKB-UniRule"/>
</dbReference>
<evidence type="ECO:0000256" key="16">
    <source>
        <dbReference type="HAMAP-Rule" id="MF_00037"/>
    </source>
</evidence>
<dbReference type="InterPro" id="IPR016169">
    <property type="entry name" value="FAD-bd_PCMH_sub2"/>
</dbReference>
<dbReference type="Pfam" id="PF01565">
    <property type="entry name" value="FAD_binding_4"/>
    <property type="match status" value="1"/>
</dbReference>
<evidence type="ECO:0000259" key="17">
    <source>
        <dbReference type="PROSITE" id="PS51387"/>
    </source>
</evidence>
<comment type="catalytic activity">
    <reaction evidence="15 16">
        <text>UDP-N-acetyl-alpha-D-muramate + NADP(+) = UDP-N-acetyl-3-O-(1-carboxyvinyl)-alpha-D-glucosamine + NADPH + H(+)</text>
        <dbReference type="Rhea" id="RHEA:12248"/>
        <dbReference type="ChEBI" id="CHEBI:15378"/>
        <dbReference type="ChEBI" id="CHEBI:57783"/>
        <dbReference type="ChEBI" id="CHEBI:58349"/>
        <dbReference type="ChEBI" id="CHEBI:68483"/>
        <dbReference type="ChEBI" id="CHEBI:70757"/>
        <dbReference type="EC" id="1.3.1.98"/>
    </reaction>
</comment>
<name>A0A1F6W461_9BACT</name>
<keyword evidence="7 16" id="KW-0285">Flavoprotein</keyword>
<evidence type="ECO:0000313" key="19">
    <source>
        <dbReference type="Proteomes" id="UP000178374"/>
    </source>
</evidence>
<keyword evidence="8 16" id="KW-0274">FAD</keyword>
<dbReference type="Proteomes" id="UP000178374">
    <property type="component" value="Unassembled WGS sequence"/>
</dbReference>
<dbReference type="InterPro" id="IPR036318">
    <property type="entry name" value="FAD-bd_PCMH-like_sf"/>
</dbReference>
<dbReference type="GO" id="GO:0005829">
    <property type="term" value="C:cytosol"/>
    <property type="evidence" value="ECO:0007669"/>
    <property type="project" value="TreeGrafter"/>
</dbReference>
<dbReference type="HAMAP" id="MF_00037">
    <property type="entry name" value="MurB"/>
    <property type="match status" value="1"/>
</dbReference>
<feature type="active site" description="Proton donor" evidence="16">
    <location>
        <position position="238"/>
    </location>
</feature>
<dbReference type="PROSITE" id="PS51387">
    <property type="entry name" value="FAD_PCMH"/>
    <property type="match status" value="1"/>
</dbReference>
<evidence type="ECO:0000256" key="15">
    <source>
        <dbReference type="ARBA" id="ARBA00048914"/>
    </source>
</evidence>
<dbReference type="InterPro" id="IPR003170">
    <property type="entry name" value="MurB"/>
</dbReference>
<dbReference type="InterPro" id="IPR016166">
    <property type="entry name" value="FAD-bd_PCMH"/>
</dbReference>
<keyword evidence="5 16" id="KW-0963">Cytoplasm</keyword>
<evidence type="ECO:0000256" key="9">
    <source>
        <dbReference type="ARBA" id="ARBA00022857"/>
    </source>
</evidence>
<evidence type="ECO:0000256" key="5">
    <source>
        <dbReference type="ARBA" id="ARBA00022490"/>
    </source>
</evidence>
<dbReference type="InterPro" id="IPR006094">
    <property type="entry name" value="Oxid_FAD_bind_N"/>
</dbReference>
<comment type="cofactor">
    <cofactor evidence="1 16">
        <name>FAD</name>
        <dbReference type="ChEBI" id="CHEBI:57692"/>
    </cofactor>
</comment>
<proteinExistence type="inferred from homology"/>
<dbReference type="GO" id="GO:0071555">
    <property type="term" value="P:cell wall organization"/>
    <property type="evidence" value="ECO:0007669"/>
    <property type="project" value="UniProtKB-KW"/>
</dbReference>
<evidence type="ECO:0000256" key="2">
    <source>
        <dbReference type="ARBA" id="ARBA00003921"/>
    </source>
</evidence>
<organism evidence="18 19">
    <name type="scientific">Candidatus Nomurabacteria bacterium RIFCSPHIGHO2_02_FULL_37_13</name>
    <dbReference type="NCBI Taxonomy" id="1801750"/>
    <lineage>
        <taxon>Bacteria</taxon>
        <taxon>Candidatus Nomuraibacteriota</taxon>
    </lineage>
</organism>
<evidence type="ECO:0000313" key="18">
    <source>
        <dbReference type="EMBL" id="OGI76624.1"/>
    </source>
</evidence>
<dbReference type="Pfam" id="PF02873">
    <property type="entry name" value="MurB_C"/>
    <property type="match status" value="1"/>
</dbReference>
<evidence type="ECO:0000256" key="13">
    <source>
        <dbReference type="ARBA" id="ARBA00023306"/>
    </source>
</evidence>
<dbReference type="PANTHER" id="PTHR21071">
    <property type="entry name" value="UDP-N-ACETYLENOLPYRUVOYLGLUCOSAMINE REDUCTASE"/>
    <property type="match status" value="1"/>
</dbReference>
<dbReference type="GO" id="GO:0008762">
    <property type="term" value="F:UDP-N-acetylmuramate dehydrogenase activity"/>
    <property type="evidence" value="ECO:0007669"/>
    <property type="project" value="UniProtKB-UniRule"/>
</dbReference>
<evidence type="ECO:0000256" key="10">
    <source>
        <dbReference type="ARBA" id="ARBA00022960"/>
    </source>
</evidence>
<dbReference type="Gene3D" id="3.90.78.10">
    <property type="entry name" value="UDP-N-acetylenolpyruvoylglucosamine reductase, C-terminal domain"/>
    <property type="match status" value="1"/>
</dbReference>
<dbReference type="Gene3D" id="3.30.43.10">
    <property type="entry name" value="Uridine Diphospho-n-acetylenolpyruvylglucosamine Reductase, domain 2"/>
    <property type="match status" value="1"/>
</dbReference>
<evidence type="ECO:0000256" key="7">
    <source>
        <dbReference type="ARBA" id="ARBA00022630"/>
    </source>
</evidence>
<evidence type="ECO:0000256" key="8">
    <source>
        <dbReference type="ARBA" id="ARBA00022827"/>
    </source>
</evidence>
<dbReference type="EC" id="1.3.1.98" evidence="16"/>
<dbReference type="AlphaFoldDB" id="A0A1F6W461"/>
<dbReference type="GO" id="GO:0008360">
    <property type="term" value="P:regulation of cell shape"/>
    <property type="evidence" value="ECO:0007669"/>
    <property type="project" value="UniProtKB-KW"/>
</dbReference>